<keyword evidence="9" id="KW-0963">Cytoplasm</keyword>
<evidence type="ECO:0000256" key="9">
    <source>
        <dbReference type="HAMAP-Rule" id="MF_00127"/>
    </source>
</evidence>
<dbReference type="PANTHER" id="PTHR11476:SF7">
    <property type="entry name" value="HISTIDINE--TRNA LIGASE"/>
    <property type="match status" value="1"/>
</dbReference>
<dbReference type="Pfam" id="PF03129">
    <property type="entry name" value="HGTP_anticodon"/>
    <property type="match status" value="1"/>
</dbReference>
<keyword evidence="5 9" id="KW-0067">ATP-binding</keyword>
<dbReference type="GO" id="GO:0005524">
    <property type="term" value="F:ATP binding"/>
    <property type="evidence" value="ECO:0007669"/>
    <property type="project" value="UniProtKB-UniRule"/>
</dbReference>
<proteinExistence type="inferred from homology"/>
<protein>
    <recommendedName>
        <fullName evidence="9">Histidine--tRNA ligase</fullName>
        <ecNumber evidence="9">6.1.1.21</ecNumber>
    </recommendedName>
    <alternativeName>
        <fullName evidence="9">Histidyl-tRNA synthetase</fullName>
        <shortName evidence="9">HisRS</shortName>
    </alternativeName>
</protein>
<keyword evidence="7 9" id="KW-0030">Aminoacyl-tRNA synthetase</keyword>
<dbReference type="InterPro" id="IPR033656">
    <property type="entry name" value="HisRS_anticodon"/>
</dbReference>
<feature type="binding site" evidence="10">
    <location>
        <begin position="85"/>
        <end position="87"/>
    </location>
    <ligand>
        <name>L-histidine</name>
        <dbReference type="ChEBI" id="CHEBI:57595"/>
    </ligand>
</feature>
<feature type="binding site" evidence="10">
    <location>
        <position position="115"/>
    </location>
    <ligand>
        <name>L-histidine</name>
        <dbReference type="ChEBI" id="CHEBI:57595"/>
    </ligand>
</feature>
<dbReference type="InterPro" id="IPR041715">
    <property type="entry name" value="HisRS-like_core"/>
</dbReference>
<gene>
    <name evidence="9 12" type="primary">hisS</name>
    <name evidence="12" type="ORF">C5Y96_07955</name>
</gene>
<dbReference type="InterPro" id="IPR004154">
    <property type="entry name" value="Anticodon-bd"/>
</dbReference>
<sequence>MSNKKKLIQPRTLKGFRDYLPDAMMPREELVNTARRVYRSYGFAPIDTPTLEYAEILLGKGSDETDRQMYRFEDHGKRDVGMRFDLTVPLARFAAQHIGELGTPFKRYHIATVWRGENTQRGRYREFMQCDFDTIGTKSIVADIETALVIHDLMLAIGFEGFTVRVNNRQVLSGLLEKLELVEKSTEILRALDKLAKIGAEKVAAEMQETAGASAEQAAQVLKLAEIGGSTDKILLALDSLVAGSEKGEIGVGQLRELTSATAAAGVPAERLQIDVSIARGLDYYTGTIFETFLSELPGIGSVCSGGRYNDLASLYTNQELPGIGASLGLDRLLAAMEELGKIEARTTPAEVFLPYFDEKSLQQYLKIAATLRTAGFNVELYPEAKKLGQQLKYADRRGFKVAVVAGDRELAENKCQLKDLKTGDSTEASLAGGAEELIAGISKILRSTA</sequence>
<dbReference type="GO" id="GO:0004821">
    <property type="term" value="F:histidine-tRNA ligase activity"/>
    <property type="evidence" value="ECO:0007669"/>
    <property type="project" value="UniProtKB-UniRule"/>
</dbReference>
<reference evidence="12 13" key="1">
    <citation type="submission" date="2018-02" db="EMBL/GenBank/DDBJ databases">
        <title>Comparative genomes isolates from brazilian mangrove.</title>
        <authorList>
            <person name="Araujo J.E."/>
            <person name="Taketani R.G."/>
            <person name="Silva M.C.P."/>
            <person name="Loureco M.V."/>
            <person name="Andreote F.D."/>
        </authorList>
    </citation>
    <scope>NUCLEOTIDE SEQUENCE [LARGE SCALE GENOMIC DNA]</scope>
    <source>
        <strain evidence="12 13">HEX-2 MGV</strain>
    </source>
</reference>
<dbReference type="EMBL" id="PUIA01000017">
    <property type="protein sequence ID" value="PQO37082.1"/>
    <property type="molecule type" value="Genomic_DNA"/>
</dbReference>
<dbReference type="Gene3D" id="3.40.50.800">
    <property type="entry name" value="Anticodon-binding domain"/>
    <property type="match status" value="1"/>
</dbReference>
<evidence type="ECO:0000256" key="6">
    <source>
        <dbReference type="ARBA" id="ARBA00022917"/>
    </source>
</evidence>
<evidence type="ECO:0000256" key="4">
    <source>
        <dbReference type="ARBA" id="ARBA00022741"/>
    </source>
</evidence>
<comment type="catalytic activity">
    <reaction evidence="8 9">
        <text>tRNA(His) + L-histidine + ATP = L-histidyl-tRNA(His) + AMP + diphosphate + H(+)</text>
        <dbReference type="Rhea" id="RHEA:17313"/>
        <dbReference type="Rhea" id="RHEA-COMP:9665"/>
        <dbReference type="Rhea" id="RHEA-COMP:9689"/>
        <dbReference type="ChEBI" id="CHEBI:15378"/>
        <dbReference type="ChEBI" id="CHEBI:30616"/>
        <dbReference type="ChEBI" id="CHEBI:33019"/>
        <dbReference type="ChEBI" id="CHEBI:57595"/>
        <dbReference type="ChEBI" id="CHEBI:78442"/>
        <dbReference type="ChEBI" id="CHEBI:78527"/>
        <dbReference type="ChEBI" id="CHEBI:456215"/>
        <dbReference type="EC" id="6.1.1.21"/>
    </reaction>
</comment>
<feature type="binding site" evidence="10">
    <location>
        <position position="280"/>
    </location>
    <ligand>
        <name>L-histidine</name>
        <dbReference type="ChEBI" id="CHEBI:57595"/>
    </ligand>
</feature>
<comment type="subunit">
    <text evidence="2 9">Homodimer.</text>
</comment>
<dbReference type="PROSITE" id="PS50862">
    <property type="entry name" value="AA_TRNA_LIGASE_II"/>
    <property type="match status" value="1"/>
</dbReference>
<dbReference type="NCBIfam" id="TIGR00442">
    <property type="entry name" value="hisS"/>
    <property type="match status" value="1"/>
</dbReference>
<evidence type="ECO:0000256" key="3">
    <source>
        <dbReference type="ARBA" id="ARBA00022598"/>
    </source>
</evidence>
<organism evidence="12 13">
    <name type="scientific">Blastopirellula marina</name>
    <dbReference type="NCBI Taxonomy" id="124"/>
    <lineage>
        <taxon>Bacteria</taxon>
        <taxon>Pseudomonadati</taxon>
        <taxon>Planctomycetota</taxon>
        <taxon>Planctomycetia</taxon>
        <taxon>Pirellulales</taxon>
        <taxon>Pirellulaceae</taxon>
        <taxon>Blastopirellula</taxon>
    </lineage>
</organism>
<dbReference type="SUPFAM" id="SSF55681">
    <property type="entry name" value="Class II aaRS and biotin synthetases"/>
    <property type="match status" value="1"/>
</dbReference>
<comment type="similarity">
    <text evidence="1 9">Belongs to the class-II aminoacyl-tRNA synthetase family.</text>
</comment>
<dbReference type="InterPro" id="IPR036621">
    <property type="entry name" value="Anticodon-bd_dom_sf"/>
</dbReference>
<dbReference type="InterPro" id="IPR006195">
    <property type="entry name" value="aa-tRNA-synth_II"/>
</dbReference>
<feature type="domain" description="Aminoacyl-transfer RNA synthetases class-II family profile" evidence="11">
    <location>
        <begin position="1"/>
        <end position="355"/>
    </location>
</feature>
<dbReference type="InterPro" id="IPR015807">
    <property type="entry name" value="His-tRNA-ligase"/>
</dbReference>
<dbReference type="EC" id="6.1.1.21" evidence="9"/>
<feature type="binding site" evidence="10">
    <location>
        <begin position="284"/>
        <end position="285"/>
    </location>
    <ligand>
        <name>L-histidine</name>
        <dbReference type="ChEBI" id="CHEBI:57595"/>
    </ligand>
</feature>
<evidence type="ECO:0000256" key="5">
    <source>
        <dbReference type="ARBA" id="ARBA00022840"/>
    </source>
</evidence>
<dbReference type="InterPro" id="IPR045864">
    <property type="entry name" value="aa-tRNA-synth_II/BPL/LPL"/>
</dbReference>
<evidence type="ECO:0000256" key="7">
    <source>
        <dbReference type="ARBA" id="ARBA00023146"/>
    </source>
</evidence>
<evidence type="ECO:0000256" key="1">
    <source>
        <dbReference type="ARBA" id="ARBA00008226"/>
    </source>
</evidence>
<evidence type="ECO:0000313" key="12">
    <source>
        <dbReference type="EMBL" id="PQO37082.1"/>
    </source>
</evidence>
<keyword evidence="4 9" id="KW-0547">Nucleotide-binding</keyword>
<dbReference type="GO" id="GO:0006427">
    <property type="term" value="P:histidyl-tRNA aminoacylation"/>
    <property type="evidence" value="ECO:0007669"/>
    <property type="project" value="UniProtKB-UniRule"/>
</dbReference>
<dbReference type="OrthoDB" id="9800814at2"/>
<evidence type="ECO:0000256" key="2">
    <source>
        <dbReference type="ARBA" id="ARBA00011738"/>
    </source>
</evidence>
<dbReference type="RefSeq" id="WP_105351716.1">
    <property type="nucleotide sequence ID" value="NZ_PUIA01000017.1"/>
</dbReference>
<dbReference type="InterPro" id="IPR004516">
    <property type="entry name" value="HisRS/HisZ"/>
</dbReference>
<evidence type="ECO:0000256" key="8">
    <source>
        <dbReference type="ARBA" id="ARBA00047639"/>
    </source>
</evidence>
<feature type="binding site" evidence="10">
    <location>
        <position position="129"/>
    </location>
    <ligand>
        <name>L-histidine</name>
        <dbReference type="ChEBI" id="CHEBI:57595"/>
    </ligand>
</feature>
<keyword evidence="6 9" id="KW-0648">Protein biosynthesis</keyword>
<evidence type="ECO:0000256" key="10">
    <source>
        <dbReference type="PIRSR" id="PIRSR001549-1"/>
    </source>
</evidence>
<dbReference type="HAMAP" id="MF_00127">
    <property type="entry name" value="His_tRNA_synth"/>
    <property type="match status" value="1"/>
</dbReference>
<dbReference type="Pfam" id="PF13393">
    <property type="entry name" value="tRNA-synt_His"/>
    <property type="match status" value="1"/>
</dbReference>
<dbReference type="Gene3D" id="3.30.930.10">
    <property type="entry name" value="Bira Bifunctional Protein, Domain 2"/>
    <property type="match status" value="1"/>
</dbReference>
<dbReference type="PIRSF" id="PIRSF001549">
    <property type="entry name" value="His-tRNA_synth"/>
    <property type="match status" value="1"/>
</dbReference>
<dbReference type="CDD" id="cd00859">
    <property type="entry name" value="HisRS_anticodon"/>
    <property type="match status" value="1"/>
</dbReference>
<evidence type="ECO:0000313" key="13">
    <source>
        <dbReference type="Proteomes" id="UP000240009"/>
    </source>
</evidence>
<dbReference type="GO" id="GO:0005737">
    <property type="term" value="C:cytoplasm"/>
    <property type="evidence" value="ECO:0007669"/>
    <property type="project" value="UniProtKB-SubCell"/>
</dbReference>
<keyword evidence="3 9" id="KW-0436">Ligase</keyword>
<dbReference type="CDD" id="cd00773">
    <property type="entry name" value="HisRS-like_core"/>
    <property type="match status" value="1"/>
</dbReference>
<feature type="binding site" evidence="10">
    <location>
        <position position="133"/>
    </location>
    <ligand>
        <name>L-histidine</name>
        <dbReference type="ChEBI" id="CHEBI:57595"/>
    </ligand>
</feature>
<dbReference type="AlphaFoldDB" id="A0A2S8FY35"/>
<comment type="subcellular location">
    <subcellularLocation>
        <location evidence="9">Cytoplasm</location>
    </subcellularLocation>
</comment>
<comment type="caution">
    <text evidence="12">The sequence shown here is derived from an EMBL/GenBank/DDBJ whole genome shotgun (WGS) entry which is preliminary data.</text>
</comment>
<dbReference type="PANTHER" id="PTHR11476">
    <property type="entry name" value="HISTIDYL-TRNA SYNTHETASE"/>
    <property type="match status" value="1"/>
</dbReference>
<accession>A0A2S8FY35</accession>
<dbReference type="SUPFAM" id="SSF52954">
    <property type="entry name" value="Class II aaRS ABD-related"/>
    <property type="match status" value="1"/>
</dbReference>
<dbReference type="Proteomes" id="UP000240009">
    <property type="component" value="Unassembled WGS sequence"/>
</dbReference>
<name>A0A2S8FY35_9BACT</name>
<evidence type="ECO:0000259" key="11">
    <source>
        <dbReference type="PROSITE" id="PS50862"/>
    </source>
</evidence>